<dbReference type="Gene3D" id="3.40.640.10">
    <property type="entry name" value="Type I PLP-dependent aspartate aminotransferase-like (Major domain)"/>
    <property type="match status" value="1"/>
</dbReference>
<evidence type="ECO:0000259" key="2">
    <source>
        <dbReference type="Pfam" id="PF00155"/>
    </source>
</evidence>
<dbReference type="PANTHER" id="PTHR43795">
    <property type="entry name" value="BIFUNCTIONAL ASPARTATE AMINOTRANSFERASE AND GLUTAMATE/ASPARTATE-PREPHENATE AMINOTRANSFERASE-RELATED"/>
    <property type="match status" value="1"/>
</dbReference>
<dbReference type="InterPro" id="IPR004839">
    <property type="entry name" value="Aminotransferase_I/II_large"/>
</dbReference>
<dbReference type="GO" id="GO:0008483">
    <property type="term" value="F:transaminase activity"/>
    <property type="evidence" value="ECO:0007669"/>
    <property type="project" value="TreeGrafter"/>
</dbReference>
<evidence type="ECO:0000313" key="3">
    <source>
        <dbReference type="EMBL" id="GMI35039.1"/>
    </source>
</evidence>
<feature type="domain" description="Aminotransferase class I/classII large" evidence="2">
    <location>
        <begin position="42"/>
        <end position="386"/>
    </location>
</feature>
<keyword evidence="1" id="KW-0663">Pyridoxal phosphate</keyword>
<dbReference type="InterPro" id="IPR027471">
    <property type="entry name" value="YbeD-like_sf"/>
</dbReference>
<dbReference type="AlphaFoldDB" id="A0A9W7G6H7"/>
<dbReference type="GO" id="GO:0030170">
    <property type="term" value="F:pyridoxal phosphate binding"/>
    <property type="evidence" value="ECO:0007669"/>
    <property type="project" value="InterPro"/>
</dbReference>
<dbReference type="PRINTS" id="PR00753">
    <property type="entry name" value="ACCSYNTHASE"/>
</dbReference>
<dbReference type="InterPro" id="IPR050478">
    <property type="entry name" value="Ethylene_sulfur-biosynth"/>
</dbReference>
<dbReference type="InterPro" id="IPR015422">
    <property type="entry name" value="PyrdxlP-dep_Trfase_small"/>
</dbReference>
<dbReference type="Proteomes" id="UP001165065">
    <property type="component" value="Unassembled WGS sequence"/>
</dbReference>
<dbReference type="CDD" id="cd00609">
    <property type="entry name" value="AAT_like"/>
    <property type="match status" value="1"/>
</dbReference>
<dbReference type="EMBL" id="BRYA01000893">
    <property type="protein sequence ID" value="GMI35039.1"/>
    <property type="molecule type" value="Genomic_DNA"/>
</dbReference>
<dbReference type="Pfam" id="PF04359">
    <property type="entry name" value="DUF493"/>
    <property type="match status" value="1"/>
</dbReference>
<dbReference type="PANTHER" id="PTHR43795:SF39">
    <property type="entry name" value="AMINOTRANSFERASE CLASS I_CLASSII DOMAIN-CONTAINING PROTEIN"/>
    <property type="match status" value="1"/>
</dbReference>
<dbReference type="Pfam" id="PF00155">
    <property type="entry name" value="Aminotran_1_2"/>
    <property type="match status" value="1"/>
</dbReference>
<accession>A0A9W7G6H7</accession>
<dbReference type="OrthoDB" id="691673at2759"/>
<reference evidence="4" key="1">
    <citation type="journal article" date="2023" name="Commun. Biol.">
        <title>Genome analysis of Parmales, the sister group of diatoms, reveals the evolutionary specialization of diatoms from phago-mixotrophs to photoautotrophs.</title>
        <authorList>
            <person name="Ban H."/>
            <person name="Sato S."/>
            <person name="Yoshikawa S."/>
            <person name="Yamada K."/>
            <person name="Nakamura Y."/>
            <person name="Ichinomiya M."/>
            <person name="Sato N."/>
            <person name="Blanc-Mathieu R."/>
            <person name="Endo H."/>
            <person name="Kuwata A."/>
            <person name="Ogata H."/>
        </authorList>
    </citation>
    <scope>NUCLEOTIDE SEQUENCE [LARGE SCALE GENOMIC DNA]</scope>
</reference>
<dbReference type="Gene3D" id="3.30.70.260">
    <property type="match status" value="1"/>
</dbReference>
<organism evidence="3 4">
    <name type="scientific">Triparma columacea</name>
    <dbReference type="NCBI Taxonomy" id="722753"/>
    <lineage>
        <taxon>Eukaryota</taxon>
        <taxon>Sar</taxon>
        <taxon>Stramenopiles</taxon>
        <taxon>Ochrophyta</taxon>
        <taxon>Bolidophyceae</taxon>
        <taxon>Parmales</taxon>
        <taxon>Triparmaceae</taxon>
        <taxon>Triparma</taxon>
    </lineage>
</organism>
<dbReference type="SUPFAM" id="SSF117991">
    <property type="entry name" value="YbeD/HP0495-like"/>
    <property type="match status" value="1"/>
</dbReference>
<proteinExistence type="predicted"/>
<dbReference type="InterPro" id="IPR015424">
    <property type="entry name" value="PyrdxlP-dep_Trfase"/>
</dbReference>
<dbReference type="SUPFAM" id="SSF53383">
    <property type="entry name" value="PLP-dependent transferases"/>
    <property type="match status" value="1"/>
</dbReference>
<evidence type="ECO:0000256" key="1">
    <source>
        <dbReference type="ARBA" id="ARBA00022898"/>
    </source>
</evidence>
<comment type="caution">
    <text evidence="3">The sequence shown here is derived from an EMBL/GenBank/DDBJ whole genome shotgun (WGS) entry which is preliminary data.</text>
</comment>
<dbReference type="GO" id="GO:0006520">
    <property type="term" value="P:amino acid metabolic process"/>
    <property type="evidence" value="ECO:0007669"/>
    <property type="project" value="TreeGrafter"/>
</dbReference>
<gene>
    <name evidence="3" type="ORF">TrCOL_g2315</name>
</gene>
<keyword evidence="4" id="KW-1185">Reference proteome</keyword>
<dbReference type="Gene3D" id="3.90.1150.10">
    <property type="entry name" value="Aspartate Aminotransferase, domain 1"/>
    <property type="match status" value="1"/>
</dbReference>
<evidence type="ECO:0000313" key="4">
    <source>
        <dbReference type="Proteomes" id="UP001165065"/>
    </source>
</evidence>
<sequence>MWDGSSGCINVSIAENRCVTDLVLSKLRSLDGSVPFHPSWIYYQDTRGMEGTRRQLARYLKELTGMEGELDEDSIIVSAGCNAVLETLFSNICDPGDVVMVPSPYYATFKFDLGCRSGVVVRECEGLPNGDGGEEEDYYPTEEYLEREYQRLSALGRPPSVLLFTNPHNPVGIIFPPHVVSTMSNWADSKGLHVVSDEIYAGSSFDPVTQPVSLLSVSESLHGTVRDNHHVVYALSKDFAMSGLRVGVGVVGGEDTRKGTAKVNDMCQVSSHTQVLVEEMLKDEVWVKEFKEEQGKRVKDRYDRVKEALRGTGVRWVEAKAGMFIWMDCRGIMREGETEEELNGRLVEHGIMMTPGESMGMKEGGWFRCVFTAVDEQGFETLIKRLEGLGELRGGGVQGGGAGGGEGWGDEGPLAGLLKFPSRMKIKVVGPNDDGFVSDITQAVKGVEDVQVENVGRNNKGKWTSVSFDIDVENEQVMRNIYEAIDKDDRVKFKL</sequence>
<dbReference type="InterPro" id="IPR015421">
    <property type="entry name" value="PyrdxlP-dep_Trfase_major"/>
</dbReference>
<name>A0A9W7G6H7_9STRA</name>
<dbReference type="InterPro" id="IPR007454">
    <property type="entry name" value="UPF0250_YbeD-like"/>
</dbReference>
<protein>
    <recommendedName>
        <fullName evidence="2">Aminotransferase class I/classII large domain-containing protein</fullName>
    </recommendedName>
</protein>